<protein>
    <submittedName>
        <fullName evidence="1">Uncharacterized protein</fullName>
    </submittedName>
</protein>
<organism evidence="1">
    <name type="scientific">Gallibacterium anatis</name>
    <dbReference type="NCBI Taxonomy" id="750"/>
    <lineage>
        <taxon>Bacteria</taxon>
        <taxon>Pseudomonadati</taxon>
        <taxon>Pseudomonadota</taxon>
        <taxon>Gammaproteobacteria</taxon>
        <taxon>Pasteurellales</taxon>
        <taxon>Pasteurellaceae</taxon>
        <taxon>Gallibacterium</taxon>
    </lineage>
</organism>
<gene>
    <name evidence="1" type="ORF">INT80_10405</name>
</gene>
<reference evidence="1" key="1">
    <citation type="submission" date="2020-11" db="EMBL/GenBank/DDBJ databases">
        <title>Gallibacterium anatis 1637, full genome, WGS.</title>
        <authorList>
            <person name="Laishevtcev A.I."/>
            <person name="Yakimova E.A."/>
            <person name="Petkovich D."/>
            <person name="Stepanova T.V."/>
            <person name="Kalendr R.S."/>
            <person name="Rubalsky E.O."/>
            <person name="Zulkarneev E.R."/>
            <person name="Aleshkin A.V."/>
        </authorList>
    </citation>
    <scope>NUCLEOTIDE SEQUENCE</scope>
    <source>
        <strain evidence="1">1637</strain>
    </source>
</reference>
<comment type="caution">
    <text evidence="1">The sequence shown here is derived from an EMBL/GenBank/DDBJ whole genome shotgun (WGS) entry which is preliminary data.</text>
</comment>
<accession>A0A930UY01</accession>
<proteinExistence type="predicted"/>
<evidence type="ECO:0000313" key="1">
    <source>
        <dbReference type="EMBL" id="MBF4102798.1"/>
    </source>
</evidence>
<sequence length="131" mass="14328">MAMRLAIQANVLNNQPEHSNNEVHTATIATRNNLHLGVGTLTNSDHALILSLGDLTIGGQIDANQRAIGQADFVDNGSATIEALGNGKINTKRLWNHDFASCNGIRCYSRLYIEEYRPNGSNAFILIRKVI</sequence>
<name>A0A930UY01_9PAST</name>
<dbReference type="AlphaFoldDB" id="A0A930UY01"/>
<dbReference type="EMBL" id="JADION010000031">
    <property type="protein sequence ID" value="MBF4102798.1"/>
    <property type="molecule type" value="Genomic_DNA"/>
</dbReference>